<dbReference type="OrthoDB" id="1005072at2"/>
<proteinExistence type="predicted"/>
<evidence type="ECO:0000313" key="1">
    <source>
        <dbReference type="EMBL" id="SDH99672.1"/>
    </source>
</evidence>
<dbReference type="InterPro" id="IPR021272">
    <property type="entry name" value="DUF2851"/>
</dbReference>
<protein>
    <recommendedName>
        <fullName evidence="3">DUF2851 domain-containing protein</fullName>
    </recommendedName>
</protein>
<sequence length="425" mass="49727">MQEDFLHYIWKHKAFNSSLLKTTKDESIVITNLGQHNHNAGPDFFNAQLSIANQLWAGNVEIHIKSSDWYVHSHETDKAYDNVILHVVWEYDTEIFRQDNSEIPTLELKHYVDKTLLHKYQKLMQSKSWINCESDFNEVDAFLLNNWLERLYIERLEQKSETIQHLLESSNNDWEAVLFKMLLKNFGLKVNGEPFLSLANSFDFSIIRKLQNDVLNLEALFFGQSGLLEENTIEDIYFIGLKERYGLLKRKFNLDSNGVLPLQFFRLRPPNFPTIRLSQFANLYNSEPNLFSKVMDLNTLDAFYKFFDKGVTQFWMTHYTFAKSSKPFKKGITKSFIDLLIINTLIPLKFSYAKAQGKSIEEDVFKLLKELKMESNSIVSKFLDLKTFEKNALNSQALLQLKHQYCDKNKCLQCAIGNSFIVKIK</sequence>
<name>A0A1G8GZ52_9FLAO</name>
<organism evidence="1 2">
    <name type="scientific">Winogradskyella thalassocola</name>
    <dbReference type="NCBI Taxonomy" id="262004"/>
    <lineage>
        <taxon>Bacteria</taxon>
        <taxon>Pseudomonadati</taxon>
        <taxon>Bacteroidota</taxon>
        <taxon>Flavobacteriia</taxon>
        <taxon>Flavobacteriales</taxon>
        <taxon>Flavobacteriaceae</taxon>
        <taxon>Winogradskyella</taxon>
    </lineage>
</organism>
<dbReference type="Proteomes" id="UP000199492">
    <property type="component" value="Unassembled WGS sequence"/>
</dbReference>
<reference evidence="2" key="1">
    <citation type="submission" date="2016-10" db="EMBL/GenBank/DDBJ databases">
        <authorList>
            <person name="Varghese N."/>
            <person name="Submissions S."/>
        </authorList>
    </citation>
    <scope>NUCLEOTIDE SEQUENCE [LARGE SCALE GENOMIC DNA]</scope>
    <source>
        <strain evidence="2">DSM 15363</strain>
    </source>
</reference>
<evidence type="ECO:0000313" key="2">
    <source>
        <dbReference type="Proteomes" id="UP000199492"/>
    </source>
</evidence>
<accession>A0A1G8GZ52</accession>
<dbReference type="AlphaFoldDB" id="A0A1G8GZ52"/>
<keyword evidence="2" id="KW-1185">Reference proteome</keyword>
<gene>
    <name evidence="1" type="ORF">SAMN04489796_10675</name>
</gene>
<dbReference type="Pfam" id="PF11013">
    <property type="entry name" value="DUF2851"/>
    <property type="match status" value="1"/>
</dbReference>
<dbReference type="RefSeq" id="WP_092469043.1">
    <property type="nucleotide sequence ID" value="NZ_FNCZ01000006.1"/>
</dbReference>
<evidence type="ECO:0008006" key="3">
    <source>
        <dbReference type="Google" id="ProtNLM"/>
    </source>
</evidence>
<dbReference type="EMBL" id="FNCZ01000006">
    <property type="protein sequence ID" value="SDH99672.1"/>
    <property type="molecule type" value="Genomic_DNA"/>
</dbReference>
<dbReference type="STRING" id="262004.SAMN04489796_10675"/>